<dbReference type="SUPFAM" id="SSF46785">
    <property type="entry name" value="Winged helix' DNA-binding domain"/>
    <property type="match status" value="1"/>
</dbReference>
<dbReference type="AlphaFoldDB" id="A0AAU7LIE0"/>
<accession>A0AAU7LIE0</accession>
<name>A0AAU7LIE0_9BURK</name>
<dbReference type="Pfam" id="PF13730">
    <property type="entry name" value="HTH_36"/>
    <property type="match status" value="1"/>
</dbReference>
<dbReference type="KEGG" id="achh:ABFG95_12000"/>
<dbReference type="EMBL" id="CP157584">
    <property type="protein sequence ID" value="XBP01162.1"/>
    <property type="molecule type" value="Genomic_DNA"/>
</dbReference>
<sequence length="305" mass="33999">MSTIIQAACWPLQMPTSQKFVLISLADNANDEGVCWPSIDKIVARTCLTDRTVQKCLKWLEERGVISRQKRHRRSAVYTVTPENYQTWRHDEALPEDSSPENSSPENSSPENSSPEDSSPENSSGEKCSPEKSSPEIGAGRPENNCILDRKNLQFRPEAASPRTIKESKEEPTRNHQGAGKGAQAPPGPSLPAWLDVDAWAMFDRFRRSKDAKAWTDDARSLAIRELGKLRAAGHDPVVVIEQSVFRGWRGLFPPKGDFLLTQQDQPMVRSRAQKLADWNAELDEVLSEGAQPPEIDMGALDATR</sequence>
<feature type="compositionally biased region" description="Low complexity" evidence="1">
    <location>
        <begin position="100"/>
        <end position="123"/>
    </location>
</feature>
<dbReference type="InterPro" id="IPR036390">
    <property type="entry name" value="WH_DNA-bd_sf"/>
</dbReference>
<dbReference type="RefSeq" id="WP_348995936.1">
    <property type="nucleotide sequence ID" value="NZ_CP157584.1"/>
</dbReference>
<feature type="compositionally biased region" description="Basic and acidic residues" evidence="1">
    <location>
        <begin position="164"/>
        <end position="174"/>
    </location>
</feature>
<evidence type="ECO:0000256" key="1">
    <source>
        <dbReference type="SAM" id="MobiDB-lite"/>
    </source>
</evidence>
<protein>
    <submittedName>
        <fullName evidence="2">Helix-turn-helix domain-containing protein</fullName>
    </submittedName>
</protein>
<dbReference type="InterPro" id="IPR036388">
    <property type="entry name" value="WH-like_DNA-bd_sf"/>
</dbReference>
<organism evidence="2">
    <name type="scientific">Achromobacter sp. HNDS-1</name>
    <dbReference type="NCBI Taxonomy" id="3151598"/>
    <lineage>
        <taxon>Bacteria</taxon>
        <taxon>Pseudomonadati</taxon>
        <taxon>Pseudomonadota</taxon>
        <taxon>Betaproteobacteria</taxon>
        <taxon>Burkholderiales</taxon>
        <taxon>Alcaligenaceae</taxon>
        <taxon>Achromobacter</taxon>
    </lineage>
</organism>
<reference evidence="2" key="1">
    <citation type="submission" date="2024-05" db="EMBL/GenBank/DDBJ databases">
        <title>Transcriptome analysis of the degradation process of organic nitrogen by two heterotrophic nitrifying and aerobic denitrifying bacteria, Achromobacter sp. HNDS-1 and Enterobacter sp. HNDS-6.</title>
        <authorList>
            <person name="Huang Y."/>
        </authorList>
    </citation>
    <scope>NUCLEOTIDE SEQUENCE</scope>
    <source>
        <strain evidence="2">HNDS-1</strain>
    </source>
</reference>
<dbReference type="Gene3D" id="1.10.10.10">
    <property type="entry name" value="Winged helix-like DNA-binding domain superfamily/Winged helix DNA-binding domain"/>
    <property type="match status" value="1"/>
</dbReference>
<proteinExistence type="predicted"/>
<evidence type="ECO:0000313" key="2">
    <source>
        <dbReference type="EMBL" id="XBP01162.1"/>
    </source>
</evidence>
<gene>
    <name evidence="2" type="ORF">ABFG95_12000</name>
</gene>
<feature type="region of interest" description="Disordered" evidence="1">
    <location>
        <begin position="86"/>
        <end position="188"/>
    </location>
</feature>